<dbReference type="Gene3D" id="2.40.128.20">
    <property type="match status" value="1"/>
</dbReference>
<dbReference type="InterPro" id="IPR012674">
    <property type="entry name" value="Calycin"/>
</dbReference>
<sequence length="180" mass="20144">MSARVRLDDEDIVGVDLPESQGLFHHSTPVSADLQLENLESTKYNGHWECLRTEGDFDGLLLAQRVGWFQRKMASNLHYGAGHVKMQLTVSDDFQTIQVDTKAPLYSDHTTYPLDNSEFPTKSSAGKNIWVKLRWAGETIDAETEDGVHASLFTRDAELVSEYTFKGVTASNVWTKVAHG</sequence>
<protein>
    <submittedName>
        <fullName evidence="1">Uncharacterized protein</fullName>
    </submittedName>
</protein>
<gene>
    <name evidence="1" type="ORF">NSCI0253_LOCUS9088</name>
</gene>
<organism evidence="1">
    <name type="scientific">Noctiluca scintillans</name>
    <name type="common">Sea sparkle</name>
    <name type="synonym">Red tide dinoflagellate</name>
    <dbReference type="NCBI Taxonomy" id="2966"/>
    <lineage>
        <taxon>Eukaryota</taxon>
        <taxon>Sar</taxon>
        <taxon>Alveolata</taxon>
        <taxon>Dinophyceae</taxon>
        <taxon>Noctilucales</taxon>
        <taxon>Noctilucaceae</taxon>
        <taxon>Noctiluca</taxon>
    </lineage>
</organism>
<dbReference type="SUPFAM" id="SSF50814">
    <property type="entry name" value="Lipocalins"/>
    <property type="match status" value="1"/>
</dbReference>
<proteinExistence type="predicted"/>
<accession>A0A7S0ZWF0</accession>
<reference evidence="1" key="1">
    <citation type="submission" date="2021-01" db="EMBL/GenBank/DDBJ databases">
        <authorList>
            <person name="Corre E."/>
            <person name="Pelletier E."/>
            <person name="Niang G."/>
            <person name="Scheremetjew M."/>
            <person name="Finn R."/>
            <person name="Kale V."/>
            <person name="Holt S."/>
            <person name="Cochrane G."/>
            <person name="Meng A."/>
            <person name="Brown T."/>
            <person name="Cohen L."/>
        </authorList>
    </citation>
    <scope>NUCLEOTIDE SEQUENCE</scope>
</reference>
<name>A0A7S0ZWF0_NOCSC</name>
<evidence type="ECO:0000313" key="1">
    <source>
        <dbReference type="EMBL" id="CAD8834740.1"/>
    </source>
</evidence>
<dbReference type="EMBL" id="HBFQ01013081">
    <property type="protein sequence ID" value="CAD8834740.1"/>
    <property type="molecule type" value="Transcribed_RNA"/>
</dbReference>
<dbReference type="AlphaFoldDB" id="A0A7S0ZWF0"/>